<dbReference type="EMBL" id="KB096411">
    <property type="protein sequence ID" value="ESO04927.1"/>
    <property type="molecule type" value="Genomic_DNA"/>
</dbReference>
<dbReference type="OMA" id="LICEHMQ"/>
<reference evidence="2" key="3">
    <citation type="submission" date="2015-06" db="UniProtKB">
        <authorList>
            <consortium name="EnsemblMetazoa"/>
        </authorList>
    </citation>
    <scope>IDENTIFICATION</scope>
</reference>
<accession>T1G379</accession>
<dbReference type="InterPro" id="IPR032675">
    <property type="entry name" value="LRR_dom_sf"/>
</dbReference>
<dbReference type="EnsemblMetazoa" id="HelroT78103">
    <property type="protein sequence ID" value="HelroP78103"/>
    <property type="gene ID" value="HelroG78103"/>
</dbReference>
<keyword evidence="3" id="KW-1185">Reference proteome</keyword>
<dbReference type="CTD" id="20215527"/>
<dbReference type="GeneID" id="20215527"/>
<dbReference type="KEGG" id="hro:HELRODRAFT_78103"/>
<dbReference type="HOGENOM" id="CLU_2660952_0_0_1"/>
<sequence length="76" mass="8423">FGDEGLQLICEHMQSLEVLNLCETPVTDKGLLCLTALRNLKKLNLNSTSVSATTLQNLKSKLPNLKDVDVCYTDAW</sequence>
<name>T1G379_HELRO</name>
<proteinExistence type="predicted"/>
<reference evidence="3" key="1">
    <citation type="submission" date="2012-12" db="EMBL/GenBank/DDBJ databases">
        <authorList>
            <person name="Hellsten U."/>
            <person name="Grimwood J."/>
            <person name="Chapman J.A."/>
            <person name="Shapiro H."/>
            <person name="Aerts A."/>
            <person name="Otillar R.P."/>
            <person name="Terry A.Y."/>
            <person name="Boore J.L."/>
            <person name="Simakov O."/>
            <person name="Marletaz F."/>
            <person name="Cho S.-J."/>
            <person name="Edsinger-Gonzales E."/>
            <person name="Havlak P."/>
            <person name="Kuo D.-H."/>
            <person name="Larsson T."/>
            <person name="Lv J."/>
            <person name="Arendt D."/>
            <person name="Savage R."/>
            <person name="Osoegawa K."/>
            <person name="de Jong P."/>
            <person name="Lindberg D.R."/>
            <person name="Seaver E.C."/>
            <person name="Weisblat D.A."/>
            <person name="Putnam N.H."/>
            <person name="Grigoriev I.V."/>
            <person name="Rokhsar D.S."/>
        </authorList>
    </citation>
    <scope>NUCLEOTIDE SEQUENCE</scope>
</reference>
<dbReference type="EMBL" id="AMQM01003981">
    <property type="status" value="NOT_ANNOTATED_CDS"/>
    <property type="molecule type" value="Genomic_DNA"/>
</dbReference>
<dbReference type="Gene3D" id="3.80.10.10">
    <property type="entry name" value="Ribonuclease Inhibitor"/>
    <property type="match status" value="1"/>
</dbReference>
<evidence type="ECO:0000313" key="3">
    <source>
        <dbReference type="Proteomes" id="UP000015101"/>
    </source>
</evidence>
<dbReference type="Proteomes" id="UP000015101">
    <property type="component" value="Unassembled WGS sequence"/>
</dbReference>
<dbReference type="AlphaFoldDB" id="T1G379"/>
<dbReference type="RefSeq" id="XP_009016860.1">
    <property type="nucleotide sequence ID" value="XM_009018612.1"/>
</dbReference>
<reference evidence="1 3" key="2">
    <citation type="journal article" date="2013" name="Nature">
        <title>Insights into bilaterian evolution from three spiralian genomes.</title>
        <authorList>
            <person name="Simakov O."/>
            <person name="Marletaz F."/>
            <person name="Cho S.J."/>
            <person name="Edsinger-Gonzales E."/>
            <person name="Havlak P."/>
            <person name="Hellsten U."/>
            <person name="Kuo D.H."/>
            <person name="Larsson T."/>
            <person name="Lv J."/>
            <person name="Arendt D."/>
            <person name="Savage R."/>
            <person name="Osoegawa K."/>
            <person name="de Jong P."/>
            <person name="Grimwood J."/>
            <person name="Chapman J.A."/>
            <person name="Shapiro H."/>
            <person name="Aerts A."/>
            <person name="Otillar R.P."/>
            <person name="Terry A.Y."/>
            <person name="Boore J.L."/>
            <person name="Grigoriev I.V."/>
            <person name="Lindberg D.R."/>
            <person name="Seaver E.C."/>
            <person name="Weisblat D.A."/>
            <person name="Putnam N.H."/>
            <person name="Rokhsar D.S."/>
        </authorList>
    </citation>
    <scope>NUCLEOTIDE SEQUENCE</scope>
</reference>
<dbReference type="OrthoDB" id="10056090at2759"/>
<dbReference type="SUPFAM" id="SSF52047">
    <property type="entry name" value="RNI-like"/>
    <property type="match status" value="1"/>
</dbReference>
<organism evidence="2 3">
    <name type="scientific">Helobdella robusta</name>
    <name type="common">Californian leech</name>
    <dbReference type="NCBI Taxonomy" id="6412"/>
    <lineage>
        <taxon>Eukaryota</taxon>
        <taxon>Metazoa</taxon>
        <taxon>Spiralia</taxon>
        <taxon>Lophotrochozoa</taxon>
        <taxon>Annelida</taxon>
        <taxon>Clitellata</taxon>
        <taxon>Hirudinea</taxon>
        <taxon>Rhynchobdellida</taxon>
        <taxon>Glossiphoniidae</taxon>
        <taxon>Helobdella</taxon>
    </lineage>
</organism>
<evidence type="ECO:0000313" key="1">
    <source>
        <dbReference type="EMBL" id="ESO04927.1"/>
    </source>
</evidence>
<gene>
    <name evidence="2" type="primary">20215527</name>
    <name evidence="1" type="ORF">HELRODRAFT_78103</name>
</gene>
<evidence type="ECO:0000313" key="2">
    <source>
        <dbReference type="EnsemblMetazoa" id="HelroP78103"/>
    </source>
</evidence>
<protein>
    <submittedName>
        <fullName evidence="1 2">Uncharacterized protein</fullName>
    </submittedName>
</protein>
<dbReference type="InParanoid" id="T1G379"/>